<proteinExistence type="predicted"/>
<dbReference type="GO" id="GO:1901379">
    <property type="term" value="P:regulation of potassium ion transmembrane transport"/>
    <property type="evidence" value="ECO:0007669"/>
    <property type="project" value="TreeGrafter"/>
</dbReference>
<dbReference type="Pfam" id="PF00326">
    <property type="entry name" value="Peptidase_S9"/>
    <property type="match status" value="2"/>
</dbReference>
<keyword evidence="4" id="KW-1185">Reference proteome</keyword>
<dbReference type="AlphaFoldDB" id="A0A8C4SCW8"/>
<reference evidence="3" key="2">
    <citation type="submission" date="2025-08" db="UniProtKB">
        <authorList>
            <consortium name="Ensembl"/>
        </authorList>
    </citation>
    <scope>IDENTIFICATION</scope>
</reference>
<dbReference type="InterPro" id="IPR050278">
    <property type="entry name" value="Serine_Prot_S9B/DPPIV"/>
</dbReference>
<dbReference type="Proteomes" id="UP000694620">
    <property type="component" value="Chromosome 3"/>
</dbReference>
<reference evidence="3" key="3">
    <citation type="submission" date="2025-09" db="UniProtKB">
        <authorList>
            <consortium name="Ensembl"/>
        </authorList>
    </citation>
    <scope>IDENTIFICATION</scope>
</reference>
<dbReference type="InterPro" id="IPR002469">
    <property type="entry name" value="Peptidase_S9B_N"/>
</dbReference>
<dbReference type="GO" id="GO:0008236">
    <property type="term" value="F:serine-type peptidase activity"/>
    <property type="evidence" value="ECO:0007669"/>
    <property type="project" value="InterPro"/>
</dbReference>
<dbReference type="GO" id="GO:0008076">
    <property type="term" value="C:voltage-gated potassium channel complex"/>
    <property type="evidence" value="ECO:0007669"/>
    <property type="project" value="TreeGrafter"/>
</dbReference>
<dbReference type="GeneTree" id="ENSGT00940000154657"/>
<protein>
    <submittedName>
        <fullName evidence="3">Uncharacterized protein</fullName>
    </submittedName>
</protein>
<accession>A0A8C4SCW8</accession>
<dbReference type="SUPFAM" id="SSF82171">
    <property type="entry name" value="DPP6 N-terminal domain-like"/>
    <property type="match status" value="1"/>
</dbReference>
<dbReference type="InterPro" id="IPR001375">
    <property type="entry name" value="Peptidase_S9_cat"/>
</dbReference>
<dbReference type="SUPFAM" id="SSF53474">
    <property type="entry name" value="alpha/beta-Hydrolases"/>
    <property type="match status" value="1"/>
</dbReference>
<evidence type="ECO:0000313" key="4">
    <source>
        <dbReference type="Proteomes" id="UP000694620"/>
    </source>
</evidence>
<dbReference type="Pfam" id="PF00930">
    <property type="entry name" value="DPPIV_N"/>
    <property type="match status" value="1"/>
</dbReference>
<dbReference type="GO" id="GO:0006508">
    <property type="term" value="P:proteolysis"/>
    <property type="evidence" value="ECO:0007669"/>
    <property type="project" value="InterPro"/>
</dbReference>
<dbReference type="Gene3D" id="2.140.10.30">
    <property type="entry name" value="Dipeptidylpeptidase IV, N-terminal domain"/>
    <property type="match status" value="1"/>
</dbReference>
<dbReference type="Gene3D" id="3.40.50.1820">
    <property type="entry name" value="alpha/beta hydrolase"/>
    <property type="match status" value="2"/>
</dbReference>
<organism evidence="3 4">
    <name type="scientific">Erpetoichthys calabaricus</name>
    <name type="common">Rope fish</name>
    <name type="synonym">Calamoichthys calabaricus</name>
    <dbReference type="NCBI Taxonomy" id="27687"/>
    <lineage>
        <taxon>Eukaryota</taxon>
        <taxon>Metazoa</taxon>
        <taxon>Chordata</taxon>
        <taxon>Craniata</taxon>
        <taxon>Vertebrata</taxon>
        <taxon>Euteleostomi</taxon>
        <taxon>Actinopterygii</taxon>
        <taxon>Polypteriformes</taxon>
        <taxon>Polypteridae</taxon>
        <taxon>Erpetoichthys</taxon>
    </lineage>
</organism>
<dbReference type="InterPro" id="IPR029058">
    <property type="entry name" value="AB_hydrolase_fold"/>
</dbReference>
<reference evidence="3" key="1">
    <citation type="submission" date="2021-06" db="EMBL/GenBank/DDBJ databases">
        <authorList>
            <consortium name="Wellcome Sanger Institute Data Sharing"/>
        </authorList>
    </citation>
    <scope>NUCLEOTIDE SEQUENCE [LARGE SCALE GENOMIC DNA]</scope>
</reference>
<feature type="domain" description="Peptidase S9 prolyl oligopeptidase catalytic" evidence="1">
    <location>
        <begin position="475"/>
        <end position="604"/>
    </location>
</feature>
<dbReference type="PANTHER" id="PTHR11731:SF97">
    <property type="entry name" value="INACTIVE DIPEPTIDYL PEPTIDASE 10-LIKE"/>
    <property type="match status" value="1"/>
</dbReference>
<evidence type="ECO:0000313" key="3">
    <source>
        <dbReference type="Ensembl" id="ENSECRP00000015483.1"/>
    </source>
</evidence>
<dbReference type="PANTHER" id="PTHR11731">
    <property type="entry name" value="PROTEASE FAMILY S9B,C DIPEPTIDYL-PEPTIDASE IV-RELATED"/>
    <property type="match status" value="1"/>
</dbReference>
<feature type="domain" description="Dipeptidylpeptidase IV N-terminal" evidence="2">
    <location>
        <begin position="10"/>
        <end position="347"/>
    </location>
</feature>
<name>A0A8C4SCW8_ERPCA</name>
<dbReference type="Ensembl" id="ENSECRT00000015760.1">
    <property type="protein sequence ID" value="ENSECRP00000015483.1"/>
    <property type="gene ID" value="ENSECRG00000009102.1"/>
</dbReference>
<sequence length="615" mass="69121">MSVGTVWRRRQPYFAEFIVGVSFPREIMEIKPPEAKTSVLQFAAWGPLGNQLVYIFESNIYYQQDTSSSALRLTSTGRDGIVLNGVSDWLYEEEVLQTYIAHWWSSDGARLAYLMINNTATPIMEIPQFLGGVYPVSTHYPYPKAGQPLPSVKLFVVNLYGPAHTLELISPDDFRNRECYIPMVMWISSTRLAVRWLNRAQNMSVLTICEATTGACVEVSALGQEAPLFQQDGSVFFLTIPAKQGARGEFHHVAMLSAQPGSSPAPLRFLTSGDWDVTSLCALDEARGKIYFLSTEVSSRSRHLYSANTMGGFHRSCLTCDLVANCSFFTAKFSPNKSYFMLRCEGETSGRLAPPHCYCLRDKLCFVFSGFILLEDNQILKEALEVKRLPLTKFQTIPGEGYGKTPLLLTVDGTPGSQSVTDHFQLDWTTALSSSAGVVVAQLDGRGGGNRGQKLQHEIHQKLGSLEVKDHMMAYGGYLALKMLATTAQQFRCVVAVAPIVDFRLYGEFHPSMYFLQLIQQPRRRHHYLPIPFFHTEPLVIISFSLAAKVHFQHSAELLHHLILVEANYTLQVYPDEGHALQSERSRQHLQHTLHRYLLGCFQNPKKRTSDADEE</sequence>
<evidence type="ECO:0000259" key="2">
    <source>
        <dbReference type="Pfam" id="PF00930"/>
    </source>
</evidence>
<feature type="domain" description="Peptidase S9 prolyl oligopeptidase catalytic" evidence="1">
    <location>
        <begin position="425"/>
        <end position="472"/>
    </location>
</feature>
<evidence type="ECO:0000259" key="1">
    <source>
        <dbReference type="Pfam" id="PF00326"/>
    </source>
</evidence>